<dbReference type="InterPro" id="IPR015897">
    <property type="entry name" value="CHK_kinase-like"/>
</dbReference>
<comment type="caution">
    <text evidence="2">The sequence shown here is derived from an EMBL/GenBank/DDBJ whole genome shotgun (WGS) entry which is preliminary data.</text>
</comment>
<evidence type="ECO:0000313" key="3">
    <source>
        <dbReference type="Proteomes" id="UP000691718"/>
    </source>
</evidence>
<accession>A0A8S3WN09</accession>
<organism evidence="2 3">
    <name type="scientific">Parnassius apollo</name>
    <name type="common">Apollo butterfly</name>
    <name type="synonym">Papilio apollo</name>
    <dbReference type="NCBI Taxonomy" id="110799"/>
    <lineage>
        <taxon>Eukaryota</taxon>
        <taxon>Metazoa</taxon>
        <taxon>Ecdysozoa</taxon>
        <taxon>Arthropoda</taxon>
        <taxon>Hexapoda</taxon>
        <taxon>Insecta</taxon>
        <taxon>Pterygota</taxon>
        <taxon>Neoptera</taxon>
        <taxon>Endopterygota</taxon>
        <taxon>Lepidoptera</taxon>
        <taxon>Glossata</taxon>
        <taxon>Ditrysia</taxon>
        <taxon>Papilionoidea</taxon>
        <taxon>Papilionidae</taxon>
        <taxon>Parnassiinae</taxon>
        <taxon>Parnassini</taxon>
        <taxon>Parnassius</taxon>
        <taxon>Parnassius</taxon>
    </lineage>
</organism>
<evidence type="ECO:0000259" key="1">
    <source>
        <dbReference type="SMART" id="SM00587"/>
    </source>
</evidence>
<reference evidence="2" key="1">
    <citation type="submission" date="2021-04" db="EMBL/GenBank/DDBJ databases">
        <authorList>
            <person name="Tunstrom K."/>
        </authorList>
    </citation>
    <scope>NUCLEOTIDE SEQUENCE</scope>
</reference>
<dbReference type="PANTHER" id="PTHR11012:SF48">
    <property type="entry name" value="CHK KINASE-LIKE DOMAIN-CONTAINING PROTEIN-RELATED"/>
    <property type="match status" value="1"/>
</dbReference>
<gene>
    <name evidence="2" type="ORF">PAPOLLO_LOCUS7547</name>
</gene>
<keyword evidence="3" id="KW-1185">Reference proteome</keyword>
<dbReference type="AlphaFoldDB" id="A0A8S3WN09"/>
<dbReference type="InterPro" id="IPR004119">
    <property type="entry name" value="EcKL"/>
</dbReference>
<dbReference type="Proteomes" id="UP000691718">
    <property type="component" value="Unassembled WGS sequence"/>
</dbReference>
<sequence length="404" mass="46839">MCEIIFKEHVTRVVNNVVIACNLKDWSYLEGKLDNIAQNYFGVIIPVVIEGKKKDNDGIIRLKLVLKLAPTDERYRISGAITTMFEREVFVYSEVFRIFEGYQQHLKADSQYTIPKCYYVCQEYCKEAIAMQNMCEIGYKPFVHSLFLDVDHTIVSLKCLAKFHALSFILIYKEGDIYENVKKICLPLSEKTNKRYIDILVDRLEKAICKFENSNYVPLLSNLKQNCRTYIESAYLSSEKNCLCHGDIWKENILFKYKDKLPVSACLIDFQTVRLCSPAFDVLYLITSSTSSELRKECYSALLDIYYKTLLEFLYMSKFDKVITYSNSQFYSDLKLVAPACLIVANTALWLWNGLQEEGHVRSKQIWHTESEKAKAVDQYKAVIKGIIDDFRNYGYLPVMSNGS</sequence>
<feature type="domain" description="CHK kinase-like" evidence="1">
    <location>
        <begin position="129"/>
        <end position="316"/>
    </location>
</feature>
<dbReference type="SMART" id="SM00587">
    <property type="entry name" value="CHK"/>
    <property type="match status" value="1"/>
</dbReference>
<proteinExistence type="predicted"/>
<dbReference type="EMBL" id="CAJQZP010000527">
    <property type="protein sequence ID" value="CAG4966131.1"/>
    <property type="molecule type" value="Genomic_DNA"/>
</dbReference>
<dbReference type="Pfam" id="PF02958">
    <property type="entry name" value="EcKL"/>
    <property type="match status" value="1"/>
</dbReference>
<dbReference type="OrthoDB" id="7634340at2759"/>
<protein>
    <submittedName>
        <fullName evidence="2">(apollo) hypothetical protein</fullName>
    </submittedName>
</protein>
<name>A0A8S3WN09_PARAO</name>
<evidence type="ECO:0000313" key="2">
    <source>
        <dbReference type="EMBL" id="CAG4966131.1"/>
    </source>
</evidence>
<dbReference type="PANTHER" id="PTHR11012">
    <property type="entry name" value="PROTEIN KINASE-LIKE DOMAIN-CONTAINING"/>
    <property type="match status" value="1"/>
</dbReference>